<feature type="repeat" description="ANK" evidence="7">
    <location>
        <begin position="683"/>
        <end position="715"/>
    </location>
</feature>
<dbReference type="GO" id="GO:0005096">
    <property type="term" value="F:GTPase activator activity"/>
    <property type="evidence" value="ECO:0007669"/>
    <property type="project" value="UniProtKB-KW"/>
</dbReference>
<dbReference type="InterPro" id="IPR004148">
    <property type="entry name" value="BAR_dom"/>
</dbReference>
<dbReference type="GeneTree" id="ENSGT00940000156389"/>
<dbReference type="FunFam" id="2.30.29.30:FF:000026">
    <property type="entry name" value="Arf-GAP with coiled-coil, ANK repeat and PH domain-containing protein 2"/>
    <property type="match status" value="1"/>
</dbReference>
<organism evidence="12 13">
    <name type="scientific">Ciona intestinalis</name>
    <name type="common">Transparent sea squirt</name>
    <name type="synonym">Ascidia intestinalis</name>
    <dbReference type="NCBI Taxonomy" id="7719"/>
    <lineage>
        <taxon>Eukaryota</taxon>
        <taxon>Metazoa</taxon>
        <taxon>Chordata</taxon>
        <taxon>Tunicata</taxon>
        <taxon>Ascidiacea</taxon>
        <taxon>Phlebobranchia</taxon>
        <taxon>Cionidae</taxon>
        <taxon>Ciona</taxon>
    </lineage>
</organism>
<evidence type="ECO:0000259" key="11">
    <source>
        <dbReference type="PROSITE" id="PS50115"/>
    </source>
</evidence>
<evidence type="ECO:0000313" key="12">
    <source>
        <dbReference type="Ensembl" id="ENSCINP00000012735.3"/>
    </source>
</evidence>
<evidence type="ECO:0000256" key="9">
    <source>
        <dbReference type="SAM" id="MobiDB-lite"/>
    </source>
</evidence>
<dbReference type="GO" id="GO:0005737">
    <property type="term" value="C:cytoplasm"/>
    <property type="evidence" value="ECO:0007669"/>
    <property type="project" value="InterPro"/>
</dbReference>
<dbReference type="Ensembl" id="ENSCINT00000012735.3">
    <property type="protein sequence ID" value="ENSCINP00000012735.3"/>
    <property type="gene ID" value="ENSCING00000006167.3"/>
</dbReference>
<dbReference type="SMART" id="SM00105">
    <property type="entry name" value="ArfGap"/>
    <property type="match status" value="1"/>
</dbReference>
<dbReference type="FunCoup" id="F6SDM6">
    <property type="interactions" value="241"/>
</dbReference>
<dbReference type="InterPro" id="IPR037278">
    <property type="entry name" value="ARFGAP/RecO"/>
</dbReference>
<keyword evidence="13" id="KW-1185">Reference proteome</keyword>
<feature type="repeat" description="ANK" evidence="7">
    <location>
        <begin position="716"/>
        <end position="748"/>
    </location>
</feature>
<dbReference type="Pfam" id="PF12796">
    <property type="entry name" value="Ank_2"/>
    <property type="match status" value="1"/>
</dbReference>
<dbReference type="SMART" id="SM00233">
    <property type="entry name" value="PH"/>
    <property type="match status" value="1"/>
</dbReference>
<dbReference type="Pfam" id="PF00169">
    <property type="entry name" value="PH"/>
    <property type="match status" value="1"/>
</dbReference>
<feature type="region of interest" description="Disordered" evidence="9">
    <location>
        <begin position="390"/>
        <end position="425"/>
    </location>
</feature>
<dbReference type="SUPFAM" id="SSF103657">
    <property type="entry name" value="BAR/IMD domain-like"/>
    <property type="match status" value="1"/>
</dbReference>
<reference evidence="12" key="2">
    <citation type="submission" date="2025-08" db="UniProtKB">
        <authorList>
            <consortium name="Ensembl"/>
        </authorList>
    </citation>
    <scope>IDENTIFICATION</scope>
</reference>
<evidence type="ECO:0000256" key="8">
    <source>
        <dbReference type="PROSITE-ProRule" id="PRU00288"/>
    </source>
</evidence>
<evidence type="ECO:0000256" key="4">
    <source>
        <dbReference type="ARBA" id="ARBA00022771"/>
    </source>
</evidence>
<dbReference type="SUPFAM" id="SSF50729">
    <property type="entry name" value="PH domain-like"/>
    <property type="match status" value="1"/>
</dbReference>
<dbReference type="InParanoid" id="F6SDM6"/>
<evidence type="ECO:0000259" key="10">
    <source>
        <dbReference type="PROSITE" id="PS50003"/>
    </source>
</evidence>
<reference evidence="12" key="3">
    <citation type="submission" date="2025-09" db="UniProtKB">
        <authorList>
            <consortium name="Ensembl"/>
        </authorList>
    </citation>
    <scope>IDENTIFICATION</scope>
</reference>
<keyword evidence="3" id="KW-0677">Repeat</keyword>
<dbReference type="InterPro" id="IPR045258">
    <property type="entry name" value="ACAP1/2/3-like"/>
</dbReference>
<dbReference type="InterPro" id="IPR036770">
    <property type="entry name" value="Ankyrin_rpt-contain_sf"/>
</dbReference>
<dbReference type="PROSITE" id="PS50297">
    <property type="entry name" value="ANK_REP_REGION"/>
    <property type="match status" value="1"/>
</dbReference>
<dbReference type="Gene3D" id="1.25.40.20">
    <property type="entry name" value="Ankyrin repeat-containing domain"/>
    <property type="match status" value="1"/>
</dbReference>
<evidence type="ECO:0000256" key="5">
    <source>
        <dbReference type="ARBA" id="ARBA00022833"/>
    </source>
</evidence>
<evidence type="ECO:0000256" key="2">
    <source>
        <dbReference type="ARBA" id="ARBA00022723"/>
    </source>
</evidence>
<protein>
    <recommendedName>
        <fullName evidence="14">Zinc finger protein</fullName>
    </recommendedName>
</protein>
<dbReference type="SUPFAM" id="SSF48403">
    <property type="entry name" value="Ankyrin repeat"/>
    <property type="match status" value="1"/>
</dbReference>
<dbReference type="InterPro" id="IPR011993">
    <property type="entry name" value="PH-like_dom_sf"/>
</dbReference>
<keyword evidence="2" id="KW-0479">Metal-binding</keyword>
<keyword evidence="6 7" id="KW-0040">ANK repeat</keyword>
<dbReference type="PANTHER" id="PTHR23180">
    <property type="entry name" value="CENTAURIN/ARF"/>
    <property type="match status" value="1"/>
</dbReference>
<dbReference type="InterPro" id="IPR001164">
    <property type="entry name" value="ArfGAP_dom"/>
</dbReference>
<feature type="region of interest" description="Disordered" evidence="9">
    <location>
        <begin position="550"/>
        <end position="619"/>
    </location>
</feature>
<proteinExistence type="predicted"/>
<dbReference type="PANTHER" id="PTHR23180:SF399">
    <property type="entry name" value="BLOWN FUSE, ISOFORM A-RELATED"/>
    <property type="match status" value="1"/>
</dbReference>
<evidence type="ECO:0000256" key="6">
    <source>
        <dbReference type="ARBA" id="ARBA00023043"/>
    </source>
</evidence>
<dbReference type="PROSITE" id="PS50088">
    <property type="entry name" value="ANK_REPEAT"/>
    <property type="match status" value="2"/>
</dbReference>
<reference evidence="13" key="1">
    <citation type="journal article" date="2002" name="Science">
        <title>The draft genome of Ciona intestinalis: insights into chordate and vertebrate origins.</title>
        <authorList>
            <person name="Dehal P."/>
            <person name="Satou Y."/>
            <person name="Campbell R.K."/>
            <person name="Chapman J."/>
            <person name="Degnan B."/>
            <person name="De Tomaso A."/>
            <person name="Davidson B."/>
            <person name="Di Gregorio A."/>
            <person name="Gelpke M."/>
            <person name="Goodstein D.M."/>
            <person name="Harafuji N."/>
            <person name="Hastings K.E."/>
            <person name="Ho I."/>
            <person name="Hotta K."/>
            <person name="Huang W."/>
            <person name="Kawashima T."/>
            <person name="Lemaire P."/>
            <person name="Martinez D."/>
            <person name="Meinertzhagen I.A."/>
            <person name="Necula S."/>
            <person name="Nonaka M."/>
            <person name="Putnam N."/>
            <person name="Rash S."/>
            <person name="Saiga H."/>
            <person name="Satake M."/>
            <person name="Terry A."/>
            <person name="Yamada L."/>
            <person name="Wang H.G."/>
            <person name="Awazu S."/>
            <person name="Azumi K."/>
            <person name="Boore J."/>
            <person name="Branno M."/>
            <person name="Chin-Bow S."/>
            <person name="DeSantis R."/>
            <person name="Doyle S."/>
            <person name="Francino P."/>
            <person name="Keys D.N."/>
            <person name="Haga S."/>
            <person name="Hayashi H."/>
            <person name="Hino K."/>
            <person name="Imai K.S."/>
            <person name="Inaba K."/>
            <person name="Kano S."/>
            <person name="Kobayashi K."/>
            <person name="Kobayashi M."/>
            <person name="Lee B.I."/>
            <person name="Makabe K.W."/>
            <person name="Manohar C."/>
            <person name="Matassi G."/>
            <person name="Medina M."/>
            <person name="Mochizuki Y."/>
            <person name="Mount S."/>
            <person name="Morishita T."/>
            <person name="Miura S."/>
            <person name="Nakayama A."/>
            <person name="Nishizaka S."/>
            <person name="Nomoto H."/>
            <person name="Ohta F."/>
            <person name="Oishi K."/>
            <person name="Rigoutsos I."/>
            <person name="Sano M."/>
            <person name="Sasaki A."/>
            <person name="Sasakura Y."/>
            <person name="Shoguchi E."/>
            <person name="Shin-i T."/>
            <person name="Spagnuolo A."/>
            <person name="Stainier D."/>
            <person name="Suzuki M.M."/>
            <person name="Tassy O."/>
            <person name="Takatori N."/>
            <person name="Tokuoka M."/>
            <person name="Yagi K."/>
            <person name="Yoshizaki F."/>
            <person name="Wada S."/>
            <person name="Zhang C."/>
            <person name="Hyatt P.D."/>
            <person name="Larimer F."/>
            <person name="Detter C."/>
            <person name="Doggett N."/>
            <person name="Glavina T."/>
            <person name="Hawkins T."/>
            <person name="Richardson P."/>
            <person name="Lucas S."/>
            <person name="Kohara Y."/>
            <person name="Levine M."/>
            <person name="Satoh N."/>
            <person name="Rokhsar D.S."/>
        </authorList>
    </citation>
    <scope>NUCLEOTIDE SEQUENCE [LARGE SCALE GENOMIC DNA]</scope>
</reference>
<accession>F6SDM6</accession>
<evidence type="ECO:0000256" key="3">
    <source>
        <dbReference type="ARBA" id="ARBA00022737"/>
    </source>
</evidence>
<dbReference type="Gene3D" id="1.10.220.150">
    <property type="entry name" value="Arf GTPase activating protein"/>
    <property type="match status" value="1"/>
</dbReference>
<dbReference type="InterPro" id="IPR002110">
    <property type="entry name" value="Ankyrin_rpt"/>
</dbReference>
<evidence type="ECO:0000256" key="1">
    <source>
        <dbReference type="ARBA" id="ARBA00022468"/>
    </source>
</evidence>
<dbReference type="InterPro" id="IPR001849">
    <property type="entry name" value="PH_domain"/>
</dbReference>
<dbReference type="Proteomes" id="UP000008144">
    <property type="component" value="Unassembled WGS sequence"/>
</dbReference>
<feature type="compositionally biased region" description="Low complexity" evidence="9">
    <location>
        <begin position="390"/>
        <end position="407"/>
    </location>
</feature>
<dbReference type="PROSITE" id="PS50115">
    <property type="entry name" value="ARFGAP"/>
    <property type="match status" value="1"/>
</dbReference>
<dbReference type="FunFam" id="1.20.1270.60:FF:000025">
    <property type="entry name" value="arf-GAP with coiled-coil, ANK repeat and PH domain-containing protein 2"/>
    <property type="match status" value="1"/>
</dbReference>
<dbReference type="Gene3D" id="1.20.1270.60">
    <property type="entry name" value="Arfaptin homology (AH) domain/BAR domain"/>
    <property type="match status" value="1"/>
</dbReference>
<evidence type="ECO:0000313" key="13">
    <source>
        <dbReference type="Proteomes" id="UP000008144"/>
    </source>
</evidence>
<dbReference type="Pfam" id="PF01412">
    <property type="entry name" value="ArfGap"/>
    <property type="match status" value="1"/>
</dbReference>
<dbReference type="PRINTS" id="PR00405">
    <property type="entry name" value="REVINTRACTNG"/>
</dbReference>
<dbReference type="CDD" id="cd08835">
    <property type="entry name" value="ArfGap_ACAP"/>
    <property type="match status" value="1"/>
</dbReference>
<dbReference type="GO" id="GO:0008270">
    <property type="term" value="F:zinc ion binding"/>
    <property type="evidence" value="ECO:0007669"/>
    <property type="project" value="UniProtKB-KW"/>
</dbReference>
<feature type="compositionally biased region" description="Basic residues" evidence="9">
    <location>
        <begin position="563"/>
        <end position="576"/>
    </location>
</feature>
<dbReference type="HOGENOM" id="CLU_012513_0_0_1"/>
<name>F6SDM6_CIOIN</name>
<feature type="compositionally biased region" description="Acidic residues" evidence="9">
    <location>
        <begin position="859"/>
        <end position="868"/>
    </location>
</feature>
<dbReference type="SUPFAM" id="SSF57863">
    <property type="entry name" value="ArfGap/RecO-like zinc finger"/>
    <property type="match status" value="1"/>
</dbReference>
<dbReference type="Gene3D" id="2.30.29.30">
    <property type="entry name" value="Pleckstrin-homology domain (PH domain)/Phosphotyrosine-binding domain (PTB)"/>
    <property type="match status" value="1"/>
</dbReference>
<dbReference type="AlphaFoldDB" id="F6SDM6"/>
<dbReference type="SMART" id="SM00248">
    <property type="entry name" value="ANK"/>
    <property type="match status" value="3"/>
</dbReference>
<feature type="domain" description="PH" evidence="10">
    <location>
        <begin position="262"/>
        <end position="356"/>
    </location>
</feature>
<sequence length="868" mass="97040">MTISLEFEECIKDSPKFRDLVHQSEVDVVDLESQIDRMVKHCSVMVDSGKVYNNACKGFIGSVNDVGYASTDDAFVQGTLKRFTSTMSELSSFHTMLFDQAQRSVRTQLNNFLREEVKPTKDLKKTFDKVSDDYLSSLNKHAAANKLKPNEVEDTNSVLTSSRNCFRSVAMDYVYQINMLHKKKKFQSVDKILSYMHALFTFFHQGYDLLKDLEPYMKSVSGQLEEMCKRHEESRKSMIVEQERHQSMTGDSGMYMTCVNNAIVIEGHLFKRASNAFKTWNRRWFTIKDNKLFYQKKKDDLTVVVDDIRLCTVRLTEETERRFCFEVVLPGKSFLLQAESDDARTAWIKAIQSSIGAAFKDTMEETNSQQIMSLPVNKILTPVSTAASLSRTSSSSSSNSNLSNETTLNKKETKSGENTNPTSFLEEGANNVMSKIYQVPGNKTCADCGKAEPRWASISLGITLCIECSGCHRSLGVHISKVRSLTLDQWEPEVVKVMLKLGNSRVNEIYTANATSDDQIKPGSSNDSRLAFIQAKYVDRKFAMPLPKALGPQPAYHGATGRRLTRWTVSKRKRTRPSPNRSPNRPRSPKPAVQIHIEPVDGGGGDAVSSQGEDETDDRDDIIVFGHSVASDGKEYEETEICKLENLHPDLLLYRATEAANLPVMLLAKCNKAKVNWMNDADEGKTALMQAAIVGSVPACEFMLANGAKIETFDWKKRTALHYAALHNHTSVACQLLKRRMDLNAVDEDGKSALDIAVDEANADIVTLIRLKKMSDEMKEDNSSTSQTDALVTDVFRDFSQRTFPNLHSPDPSDANQKFNILGATLLTPETRQTTSTDDPASSAGSVSSEKKTLHLMSDEEPNVESTV</sequence>
<dbReference type="OMA" id="SMDEIQL"/>
<dbReference type="InterPro" id="IPR027267">
    <property type="entry name" value="AH/BAR_dom_sf"/>
</dbReference>
<dbReference type="STRING" id="7719.ENSCINP00000012735"/>
<dbReference type="Pfam" id="PF16746">
    <property type="entry name" value="BAR_3"/>
    <property type="match status" value="1"/>
</dbReference>
<evidence type="ECO:0000256" key="7">
    <source>
        <dbReference type="PROSITE-ProRule" id="PRU00023"/>
    </source>
</evidence>
<keyword evidence="4 8" id="KW-0863">Zinc-finger</keyword>
<dbReference type="FunFam" id="1.10.220.150:FF:000009">
    <property type="entry name" value="stromal membrane-associated protein 1 isoform X1"/>
    <property type="match status" value="1"/>
</dbReference>
<dbReference type="InterPro" id="IPR038508">
    <property type="entry name" value="ArfGAP_dom_sf"/>
</dbReference>
<dbReference type="CDD" id="cd07603">
    <property type="entry name" value="BAR_ACAPs"/>
    <property type="match status" value="1"/>
</dbReference>
<keyword evidence="5" id="KW-0862">Zinc</keyword>
<dbReference type="CDD" id="cd13250">
    <property type="entry name" value="PH_ACAP"/>
    <property type="match status" value="1"/>
</dbReference>
<feature type="region of interest" description="Disordered" evidence="9">
    <location>
        <begin position="828"/>
        <end position="868"/>
    </location>
</feature>
<feature type="domain" description="Arf-GAP" evidence="11">
    <location>
        <begin position="430"/>
        <end position="550"/>
    </location>
</feature>
<evidence type="ECO:0008006" key="14">
    <source>
        <dbReference type="Google" id="ProtNLM"/>
    </source>
</evidence>
<keyword evidence="1" id="KW-0343">GTPase activation</keyword>
<feature type="compositionally biased region" description="Polar residues" evidence="9">
    <location>
        <begin position="828"/>
        <end position="848"/>
    </location>
</feature>
<dbReference type="PROSITE" id="PS50003">
    <property type="entry name" value="PH_DOMAIN"/>
    <property type="match status" value="1"/>
</dbReference>